<comment type="caution">
    <text evidence="3">The sequence shown here is derived from an EMBL/GenBank/DDBJ whole genome shotgun (WGS) entry which is preliminary data.</text>
</comment>
<evidence type="ECO:0000256" key="1">
    <source>
        <dbReference type="ARBA" id="ARBA00007569"/>
    </source>
</evidence>
<name>A0A5D0MCC5_9BACT</name>
<dbReference type="Pfam" id="PF00329">
    <property type="entry name" value="Complex1_30kDa"/>
    <property type="match status" value="1"/>
</dbReference>
<reference evidence="3" key="1">
    <citation type="submission" date="2019-08" db="EMBL/GenBank/DDBJ databases">
        <title>Genomic characterization of a novel candidate phylum (ARYD3) from a high temperature, high salinity tertiary oil reservoir in north central Oklahoma, USA.</title>
        <authorList>
            <person name="Youssef N.H."/>
            <person name="Yadav A."/>
            <person name="Elshahed M.S."/>
        </authorList>
    </citation>
    <scope>NUCLEOTIDE SEQUENCE [LARGE SCALE GENOMIC DNA]</scope>
    <source>
        <strain evidence="3">ARYD3</strain>
    </source>
</reference>
<dbReference type="PANTHER" id="PTHR10884">
    <property type="entry name" value="NADH DEHYDROGENASE UBIQUINONE IRON-SULFUR PROTEIN 3"/>
    <property type="match status" value="1"/>
</dbReference>
<dbReference type="AlphaFoldDB" id="A0A5D0MCC5"/>
<keyword evidence="4" id="KW-1185">Reference proteome</keyword>
<comment type="similarity">
    <text evidence="1">Belongs to the complex I 30 kDa subunit family.</text>
</comment>
<evidence type="ECO:0000313" key="4">
    <source>
        <dbReference type="Proteomes" id="UP000324143"/>
    </source>
</evidence>
<dbReference type="SUPFAM" id="SSF143243">
    <property type="entry name" value="Nqo5-like"/>
    <property type="match status" value="1"/>
</dbReference>
<dbReference type="InterPro" id="IPR037232">
    <property type="entry name" value="NADH_quin_OxRdtase_su_C/D-like"/>
</dbReference>
<dbReference type="Gene3D" id="3.30.460.80">
    <property type="entry name" value="NADH:ubiquinone oxidoreductase, 30kDa subunit"/>
    <property type="match status" value="1"/>
</dbReference>
<protein>
    <submittedName>
        <fullName evidence="3">NADH-quinone oxidoreductase subunit C</fullName>
    </submittedName>
</protein>
<accession>A0A5D0MCC5</accession>
<gene>
    <name evidence="3" type="ORF">FXF47_03635</name>
</gene>
<dbReference type="InterPro" id="IPR001268">
    <property type="entry name" value="NADH_UbQ_OxRdtase_30kDa_su"/>
</dbReference>
<proteinExistence type="inferred from homology"/>
<dbReference type="Proteomes" id="UP000324143">
    <property type="component" value="Unassembled WGS sequence"/>
</dbReference>
<dbReference type="GO" id="GO:0008137">
    <property type="term" value="F:NADH dehydrogenase (ubiquinone) activity"/>
    <property type="evidence" value="ECO:0007669"/>
    <property type="project" value="InterPro"/>
</dbReference>
<organism evidence="3 4">
    <name type="scientific">Candidatus Mcinerneyibacterium aminivorans</name>
    <dbReference type="NCBI Taxonomy" id="2703815"/>
    <lineage>
        <taxon>Bacteria</taxon>
        <taxon>Candidatus Macinerneyibacteriota</taxon>
        <taxon>Candidatus Mcinerneyibacteria</taxon>
        <taxon>Candidatus Mcinerneyibacteriales</taxon>
        <taxon>Candidatus Mcinerneyibacteriaceae</taxon>
        <taxon>Candidatus Mcinerneyibacterium</taxon>
    </lineage>
</organism>
<dbReference type="PANTHER" id="PTHR10884:SF14">
    <property type="entry name" value="NADH DEHYDROGENASE [UBIQUINONE] IRON-SULFUR PROTEIN 3, MITOCHONDRIAL"/>
    <property type="match status" value="1"/>
</dbReference>
<dbReference type="EMBL" id="VSIX01000033">
    <property type="protein sequence ID" value="TYB31417.1"/>
    <property type="molecule type" value="Genomic_DNA"/>
</dbReference>
<sequence>MLEQKKVIEKISNEYGIKKIKFKKIENQQFKVKINKKEIINFLTYLKNIGFWQLSLITAVDWIDNNQFEIVYNLVSWELEQHIIVKTFIPRENPRITSIINIWPVAKYYEWDVNEYFGVVFDGNPNNGKELFLENWDDKPPMRKDFDPLNYSKEKFPEKEYKNFRMKRKREVIE</sequence>
<evidence type="ECO:0000313" key="3">
    <source>
        <dbReference type="EMBL" id="TYB31417.1"/>
    </source>
</evidence>
<evidence type="ECO:0000259" key="2">
    <source>
        <dbReference type="Pfam" id="PF00329"/>
    </source>
</evidence>
<feature type="domain" description="NADH:ubiquinone oxidoreductase 30kDa subunit" evidence="2">
    <location>
        <begin position="32"/>
        <end position="148"/>
    </location>
</feature>